<gene>
    <name evidence="2" type="ORF">CAP_5956</name>
</gene>
<dbReference type="OrthoDB" id="5480778at2"/>
<dbReference type="eggNOG" id="COG1672">
    <property type="taxonomic scope" value="Bacteria"/>
</dbReference>
<proteinExistence type="predicted"/>
<dbReference type="eggNOG" id="COG0846">
    <property type="taxonomic scope" value="Bacteria"/>
</dbReference>
<dbReference type="EMBL" id="ASRX01000005">
    <property type="protein sequence ID" value="EYF08196.1"/>
    <property type="molecule type" value="Genomic_DNA"/>
</dbReference>
<keyword evidence="3" id="KW-1185">Reference proteome</keyword>
<dbReference type="Pfam" id="PF14516">
    <property type="entry name" value="AAA_35"/>
    <property type="match status" value="1"/>
</dbReference>
<reference evidence="2 3" key="1">
    <citation type="submission" date="2013-05" db="EMBL/GenBank/DDBJ databases">
        <title>Genome assembly of Chondromyces apiculatus DSM 436.</title>
        <authorList>
            <person name="Sharma G."/>
            <person name="Khatri I."/>
            <person name="Kaur C."/>
            <person name="Mayilraj S."/>
            <person name="Subramanian S."/>
        </authorList>
    </citation>
    <scope>NUCLEOTIDE SEQUENCE [LARGE SCALE GENOMIC DNA]</scope>
    <source>
        <strain evidence="2 3">DSM 436</strain>
    </source>
</reference>
<dbReference type="STRING" id="1192034.CAP_5956"/>
<evidence type="ECO:0000313" key="3">
    <source>
        <dbReference type="Proteomes" id="UP000019678"/>
    </source>
</evidence>
<dbReference type="AlphaFoldDB" id="A0A017THW5"/>
<evidence type="ECO:0000256" key="1">
    <source>
        <dbReference type="SAM" id="MobiDB-lite"/>
    </source>
</evidence>
<feature type="region of interest" description="Disordered" evidence="1">
    <location>
        <begin position="304"/>
        <end position="326"/>
    </location>
</feature>
<dbReference type="Proteomes" id="UP000019678">
    <property type="component" value="Unassembled WGS sequence"/>
</dbReference>
<protein>
    <submittedName>
        <fullName evidence="2">Uncharacterized protein</fullName>
    </submittedName>
</protein>
<dbReference type="RefSeq" id="WP_044236148.1">
    <property type="nucleotide sequence ID" value="NZ_ASRX01000005.1"/>
</dbReference>
<organism evidence="2 3">
    <name type="scientific">Chondromyces apiculatus DSM 436</name>
    <dbReference type="NCBI Taxonomy" id="1192034"/>
    <lineage>
        <taxon>Bacteria</taxon>
        <taxon>Pseudomonadati</taxon>
        <taxon>Myxococcota</taxon>
        <taxon>Polyangia</taxon>
        <taxon>Polyangiales</taxon>
        <taxon>Polyangiaceae</taxon>
        <taxon>Chondromyces</taxon>
    </lineage>
</organism>
<dbReference type="SUPFAM" id="SSF52540">
    <property type="entry name" value="P-loop containing nucleoside triphosphate hydrolases"/>
    <property type="match status" value="1"/>
</dbReference>
<dbReference type="Gene3D" id="3.40.50.300">
    <property type="entry name" value="P-loop containing nucleotide triphosphate hydrolases"/>
    <property type="match status" value="1"/>
</dbReference>
<feature type="compositionally biased region" description="Pro residues" evidence="1">
    <location>
        <begin position="306"/>
        <end position="326"/>
    </location>
</feature>
<accession>A0A017THW5</accession>
<dbReference type="InterPro" id="IPR027417">
    <property type="entry name" value="P-loop_NTPase"/>
</dbReference>
<name>A0A017THW5_9BACT</name>
<dbReference type="Pfam" id="PF13289">
    <property type="entry name" value="SIR2_2"/>
    <property type="match status" value="1"/>
</dbReference>
<comment type="caution">
    <text evidence="2">The sequence shown here is derived from an EMBL/GenBank/DDBJ whole genome shotgun (WGS) entry which is preliminary data.</text>
</comment>
<evidence type="ECO:0000313" key="2">
    <source>
        <dbReference type="EMBL" id="EYF08196.1"/>
    </source>
</evidence>
<sequence length="661" mass="74130">MSEWLVEGAGNRKAFEDLLEALRPTGTGAFPTGSALALVGAGSSARVRYPLWGSLLDRMATTIGENDPTAEAKLAALKAEQDMLWRAEEYRSLLGPDLYTSFIRTTFGPEEAPHDTFHEDLVRLPFRHILTTNYDAVLEQAHTAAFHRPRAVAVTWTEAANLREIIQRIGDPTYGRRYIYLHGRFDAPEGIVLTERDYTERYVRHAETWPRLFALLAAQRVVSLGFSLSDLDLMGVFREVKALMGPGDPRHFAILPHEGKAESGSVRQRLQGKYGIRPVFYRQTPTHEGLPALVKALLMALTPSRPSLPPDPPTTSLRPPPEPLPPRAGYDPQCYVRQPLVERRVLSGLAEAGSPVVLLGSARSGKTALLRHVLDDAVRTDQAAGKQSRSVLVELSTFDPEAQVSHEDFLYELAMRLVEGVEGNEAWLEDAWGRPGTAARRLTWLLKTHLLNTVTERLLVAIESADQLPRFGFWEHFLGLLRSWAQESKPPWDRLRIAIAVSTEPTLLKEEIHRSPFFNAAMLVRLQELDEAQVVELTALYRLRWSDADRRALVELVGGHPYLLRLALHEAALHGTAIARIVEAAQQDGGIYRDFLGQLRRKLDGELRGALCRVLAGQVDRLDPEIEDRLRGAGLIRGTYGAYRLRYPLYEAYFRHMCAQP</sequence>